<keyword evidence="2" id="KW-0479">Metal-binding</keyword>
<dbReference type="AlphaFoldDB" id="A0A4U7JLQ4"/>
<organism evidence="6 7">
    <name type="scientific">Ruminiclostridium herbifermentans</name>
    <dbReference type="NCBI Taxonomy" id="2488810"/>
    <lineage>
        <taxon>Bacteria</taxon>
        <taxon>Bacillati</taxon>
        <taxon>Bacillota</taxon>
        <taxon>Clostridia</taxon>
        <taxon>Eubacteriales</taxon>
        <taxon>Oscillospiraceae</taxon>
        <taxon>Ruminiclostridium</taxon>
    </lineage>
</organism>
<dbReference type="PROSITE" id="PS51918">
    <property type="entry name" value="RADICAL_SAM"/>
    <property type="match status" value="1"/>
</dbReference>
<dbReference type="InterPro" id="IPR013785">
    <property type="entry name" value="Aldolase_TIM"/>
</dbReference>
<evidence type="ECO:0000256" key="4">
    <source>
        <dbReference type="ARBA" id="ARBA00023014"/>
    </source>
</evidence>
<keyword evidence="3" id="KW-0408">Iron</keyword>
<keyword evidence="1" id="KW-0949">S-adenosyl-L-methionine</keyword>
<dbReference type="OrthoDB" id="9810775at2"/>
<dbReference type="KEGG" id="rher:EHE19_015070"/>
<dbReference type="GO" id="GO:0051536">
    <property type="term" value="F:iron-sulfur cluster binding"/>
    <property type="evidence" value="ECO:0007669"/>
    <property type="project" value="UniProtKB-KW"/>
</dbReference>
<evidence type="ECO:0000256" key="2">
    <source>
        <dbReference type="ARBA" id="ARBA00022723"/>
    </source>
</evidence>
<dbReference type="SFLD" id="SFLDS00029">
    <property type="entry name" value="Radical_SAM"/>
    <property type="match status" value="1"/>
</dbReference>
<evidence type="ECO:0000259" key="5">
    <source>
        <dbReference type="PROSITE" id="PS51918"/>
    </source>
</evidence>
<evidence type="ECO:0000256" key="3">
    <source>
        <dbReference type="ARBA" id="ARBA00023004"/>
    </source>
</evidence>
<dbReference type="CDD" id="cd01335">
    <property type="entry name" value="Radical_SAM"/>
    <property type="match status" value="1"/>
</dbReference>
<dbReference type="PANTHER" id="PTHR11228:SF7">
    <property type="entry name" value="PQQA PEPTIDE CYCLASE"/>
    <property type="match status" value="1"/>
</dbReference>
<dbReference type="Pfam" id="PF04055">
    <property type="entry name" value="Radical_SAM"/>
    <property type="match status" value="1"/>
</dbReference>
<dbReference type="PANTHER" id="PTHR11228">
    <property type="entry name" value="RADICAL SAM DOMAIN PROTEIN"/>
    <property type="match status" value="1"/>
</dbReference>
<gene>
    <name evidence="6" type="ORF">EHE19_015070</name>
</gene>
<dbReference type="GO" id="GO:0046872">
    <property type="term" value="F:metal ion binding"/>
    <property type="evidence" value="ECO:0007669"/>
    <property type="project" value="UniProtKB-KW"/>
</dbReference>
<dbReference type="GO" id="GO:0003824">
    <property type="term" value="F:catalytic activity"/>
    <property type="evidence" value="ECO:0007669"/>
    <property type="project" value="InterPro"/>
</dbReference>
<keyword evidence="4" id="KW-0411">Iron-sulfur</keyword>
<keyword evidence="7" id="KW-1185">Reference proteome</keyword>
<dbReference type="SUPFAM" id="SSF102114">
    <property type="entry name" value="Radical SAM enzymes"/>
    <property type="match status" value="1"/>
</dbReference>
<evidence type="ECO:0000256" key="1">
    <source>
        <dbReference type="ARBA" id="ARBA00022691"/>
    </source>
</evidence>
<feature type="domain" description="Radical SAM core" evidence="5">
    <location>
        <begin position="1"/>
        <end position="226"/>
    </location>
</feature>
<dbReference type="Proteomes" id="UP000306409">
    <property type="component" value="Chromosome"/>
</dbReference>
<evidence type="ECO:0000313" key="7">
    <source>
        <dbReference type="Proteomes" id="UP000306409"/>
    </source>
</evidence>
<proteinExistence type="predicted"/>
<sequence>MFVFDLKVGYSCNNQCAHCIIELNKNQLKQIKKPLDRTTSECMQEIDESYKMFENSAEKYHEIVITGGEATIRPDFINLCDYIMNKGINRIQLQTNGRKLSDMNFAKKLVSCYPIFFTIALHGPNSDIHDKVTRKAGSFDETVKGIENIVSLGGNIIGKIVLSKINFSYLKETVMLFESLGVKRINIAFPHSGIRDERFFNYVPTYKSIRDSVVETLNYAKEHFMDVDTETVPFCFLEGYEEFVAELRAKNYKMIGDPVNQPKFDWKKLRIEIKSKADICKECLMNMLCEGVWEEYISNYGQEEFVPLTDLKKFMSALTKIQTLQEARQCRK</sequence>
<evidence type="ECO:0000313" key="6">
    <source>
        <dbReference type="EMBL" id="QNU66188.1"/>
    </source>
</evidence>
<reference evidence="6 7" key="1">
    <citation type="submission" date="2020-09" db="EMBL/GenBank/DDBJ databases">
        <title>Characterization and genome sequencing of Ruminiclostridium sp. nov. MA18.</title>
        <authorList>
            <person name="Rettenmaier R."/>
            <person name="Kowollik M.-L."/>
            <person name="Liebl W."/>
            <person name="Zverlov V."/>
        </authorList>
    </citation>
    <scope>NUCLEOTIDE SEQUENCE [LARGE SCALE GENOMIC DNA]</scope>
    <source>
        <strain evidence="6 7">MA18</strain>
    </source>
</reference>
<dbReference type="EMBL" id="CP061336">
    <property type="protein sequence ID" value="QNU66188.1"/>
    <property type="molecule type" value="Genomic_DNA"/>
</dbReference>
<dbReference type="SFLD" id="SFLDG01067">
    <property type="entry name" value="SPASM/twitch_domain_containing"/>
    <property type="match status" value="1"/>
</dbReference>
<dbReference type="RefSeq" id="WP_137696932.1">
    <property type="nucleotide sequence ID" value="NZ_CP061336.1"/>
</dbReference>
<dbReference type="Gene3D" id="3.20.20.70">
    <property type="entry name" value="Aldolase class I"/>
    <property type="match status" value="1"/>
</dbReference>
<dbReference type="InterPro" id="IPR058240">
    <property type="entry name" value="rSAM_sf"/>
</dbReference>
<protein>
    <submittedName>
        <fullName evidence="6">Radical SAM protein</fullName>
    </submittedName>
</protein>
<accession>A0A4U7JLQ4</accession>
<dbReference type="InterPro" id="IPR050377">
    <property type="entry name" value="Radical_SAM_PqqE_MftC-like"/>
</dbReference>
<name>A0A4U7JLQ4_9FIRM</name>
<dbReference type="InterPro" id="IPR007197">
    <property type="entry name" value="rSAM"/>
</dbReference>